<dbReference type="Proteomes" id="UP000014680">
    <property type="component" value="Unassembled WGS sequence"/>
</dbReference>
<evidence type="ECO:0000313" key="2">
    <source>
        <dbReference type="EMBL" id="ELP92270.1"/>
    </source>
</evidence>
<dbReference type="KEGG" id="eiv:EIN_118840"/>
<keyword evidence="3" id="KW-1185">Reference proteome</keyword>
<keyword evidence="1" id="KW-0472">Membrane</keyword>
<evidence type="ECO:0000313" key="3">
    <source>
        <dbReference type="Proteomes" id="UP000014680"/>
    </source>
</evidence>
<keyword evidence="1" id="KW-0812">Transmembrane</keyword>
<dbReference type="VEuPathDB" id="AmoebaDB:EIN_118840"/>
<feature type="transmembrane region" description="Helical" evidence="1">
    <location>
        <begin position="51"/>
        <end position="68"/>
    </location>
</feature>
<evidence type="ECO:0000256" key="1">
    <source>
        <dbReference type="SAM" id="Phobius"/>
    </source>
</evidence>
<name>L7FPZ4_ENTIV</name>
<dbReference type="GeneID" id="14891205"/>
<dbReference type="AlphaFoldDB" id="L7FPZ4"/>
<gene>
    <name evidence="2" type="ORF">EIN_118840</name>
</gene>
<protein>
    <submittedName>
        <fullName evidence="2">Uncharacterized protein</fullName>
    </submittedName>
</protein>
<sequence length="133" mass="15516">MDVSLYDAAMENEGYAFYMIVPNTIMVIEWILLLCISFLQYKRSISCGKTSYIFIVGSMFILLMFVSTELKYTPPNPFVKWINVTFQIIMWTQCVVQILLSFSLLFEKDKLTTLQYKKSVKRRALDADRSYSG</sequence>
<feature type="transmembrane region" description="Helical" evidence="1">
    <location>
        <begin position="15"/>
        <end position="39"/>
    </location>
</feature>
<dbReference type="RefSeq" id="XP_004259041.1">
    <property type="nucleotide sequence ID" value="XM_004258993.1"/>
</dbReference>
<organism evidence="2 3">
    <name type="scientific">Entamoeba invadens IP1</name>
    <dbReference type="NCBI Taxonomy" id="370355"/>
    <lineage>
        <taxon>Eukaryota</taxon>
        <taxon>Amoebozoa</taxon>
        <taxon>Evosea</taxon>
        <taxon>Archamoebae</taxon>
        <taxon>Mastigamoebida</taxon>
        <taxon>Entamoebidae</taxon>
        <taxon>Entamoeba</taxon>
    </lineage>
</organism>
<proteinExistence type="predicted"/>
<reference evidence="2 3" key="1">
    <citation type="submission" date="2012-10" db="EMBL/GenBank/DDBJ databases">
        <authorList>
            <person name="Zafar N."/>
            <person name="Inman J."/>
            <person name="Hall N."/>
            <person name="Lorenzi H."/>
            <person name="Caler E."/>
        </authorList>
    </citation>
    <scope>NUCLEOTIDE SEQUENCE [LARGE SCALE GENOMIC DNA]</scope>
    <source>
        <strain evidence="2 3">IP1</strain>
    </source>
</reference>
<feature type="non-terminal residue" evidence="2">
    <location>
        <position position="133"/>
    </location>
</feature>
<dbReference type="EMBL" id="KB206391">
    <property type="protein sequence ID" value="ELP92270.1"/>
    <property type="molecule type" value="Genomic_DNA"/>
</dbReference>
<accession>L7FPZ4</accession>
<feature type="transmembrane region" description="Helical" evidence="1">
    <location>
        <begin position="88"/>
        <end position="106"/>
    </location>
</feature>
<keyword evidence="1" id="KW-1133">Transmembrane helix</keyword>